<keyword evidence="1" id="KW-0472">Membrane</keyword>
<sequence>MEATMKMEVYNNFHSSIFVSVEVSEIRCSRARIPEPDVNPFSPFFEGQGSSFPSLVRVLLPVLVAFFPIPITPFHFYVFCSLTGFLGFPSPPPTSC</sequence>
<organism evidence="2 3">
    <name type="scientific">Cucumis sativus</name>
    <name type="common">Cucumber</name>
    <dbReference type="NCBI Taxonomy" id="3659"/>
    <lineage>
        <taxon>Eukaryota</taxon>
        <taxon>Viridiplantae</taxon>
        <taxon>Streptophyta</taxon>
        <taxon>Embryophyta</taxon>
        <taxon>Tracheophyta</taxon>
        <taxon>Spermatophyta</taxon>
        <taxon>Magnoliopsida</taxon>
        <taxon>eudicotyledons</taxon>
        <taxon>Gunneridae</taxon>
        <taxon>Pentapetalae</taxon>
        <taxon>rosids</taxon>
        <taxon>fabids</taxon>
        <taxon>Cucurbitales</taxon>
        <taxon>Cucurbitaceae</taxon>
        <taxon>Benincaseae</taxon>
        <taxon>Cucumis</taxon>
    </lineage>
</organism>
<reference evidence="2 3" key="1">
    <citation type="journal article" date="2009" name="Nat. Genet.">
        <title>The genome of the cucumber, Cucumis sativus L.</title>
        <authorList>
            <person name="Huang S."/>
            <person name="Li R."/>
            <person name="Zhang Z."/>
            <person name="Li L."/>
            <person name="Gu X."/>
            <person name="Fan W."/>
            <person name="Lucas W.J."/>
            <person name="Wang X."/>
            <person name="Xie B."/>
            <person name="Ni P."/>
            <person name="Ren Y."/>
            <person name="Zhu H."/>
            <person name="Li J."/>
            <person name="Lin K."/>
            <person name="Jin W."/>
            <person name="Fei Z."/>
            <person name="Li G."/>
            <person name="Staub J."/>
            <person name="Kilian A."/>
            <person name="van der Vossen E.A."/>
            <person name="Wu Y."/>
            <person name="Guo J."/>
            <person name="He J."/>
            <person name="Jia Z."/>
            <person name="Ren Y."/>
            <person name="Tian G."/>
            <person name="Lu Y."/>
            <person name="Ruan J."/>
            <person name="Qian W."/>
            <person name="Wang M."/>
            <person name="Huang Q."/>
            <person name="Li B."/>
            <person name="Xuan Z."/>
            <person name="Cao J."/>
            <person name="Asan"/>
            <person name="Wu Z."/>
            <person name="Zhang J."/>
            <person name="Cai Q."/>
            <person name="Bai Y."/>
            <person name="Zhao B."/>
            <person name="Han Y."/>
            <person name="Li Y."/>
            <person name="Li X."/>
            <person name="Wang S."/>
            <person name="Shi Q."/>
            <person name="Liu S."/>
            <person name="Cho W.K."/>
            <person name="Kim J.Y."/>
            <person name="Xu Y."/>
            <person name="Heller-Uszynska K."/>
            <person name="Miao H."/>
            <person name="Cheng Z."/>
            <person name="Zhang S."/>
            <person name="Wu J."/>
            <person name="Yang Y."/>
            <person name="Kang H."/>
            <person name="Li M."/>
            <person name="Liang H."/>
            <person name="Ren X."/>
            <person name="Shi Z."/>
            <person name="Wen M."/>
            <person name="Jian M."/>
            <person name="Yang H."/>
            <person name="Zhang G."/>
            <person name="Yang Z."/>
            <person name="Chen R."/>
            <person name="Liu S."/>
            <person name="Li J."/>
            <person name="Ma L."/>
            <person name="Liu H."/>
            <person name="Zhou Y."/>
            <person name="Zhao J."/>
            <person name="Fang X."/>
            <person name="Li G."/>
            <person name="Fang L."/>
            <person name="Li Y."/>
            <person name="Liu D."/>
            <person name="Zheng H."/>
            <person name="Zhang Y."/>
            <person name="Qin N."/>
            <person name="Li Z."/>
            <person name="Yang G."/>
            <person name="Yang S."/>
            <person name="Bolund L."/>
            <person name="Kristiansen K."/>
            <person name="Zheng H."/>
            <person name="Li S."/>
            <person name="Zhang X."/>
            <person name="Yang H."/>
            <person name="Wang J."/>
            <person name="Sun R."/>
            <person name="Zhang B."/>
            <person name="Jiang S."/>
            <person name="Wang J."/>
            <person name="Du Y."/>
            <person name="Li S."/>
        </authorList>
    </citation>
    <scope>NUCLEOTIDE SEQUENCE [LARGE SCALE GENOMIC DNA]</scope>
    <source>
        <strain evidence="3">cv. 9930</strain>
    </source>
</reference>
<evidence type="ECO:0000313" key="2">
    <source>
        <dbReference type="EMBL" id="KGN64804.1"/>
    </source>
</evidence>
<reference evidence="2 3" key="2">
    <citation type="journal article" date="2009" name="PLoS ONE">
        <title>An integrated genetic and cytogenetic map of the cucumber genome.</title>
        <authorList>
            <person name="Ren Y."/>
            <person name="Zhang Z."/>
            <person name="Liu J."/>
            <person name="Staub J.E."/>
            <person name="Han Y."/>
            <person name="Cheng Z."/>
            <person name="Li X."/>
            <person name="Lu J."/>
            <person name="Miao H."/>
            <person name="Kang H."/>
            <person name="Xie B."/>
            <person name="Gu X."/>
            <person name="Wang X."/>
            <person name="Du Y."/>
            <person name="Jin W."/>
            <person name="Huang S."/>
        </authorList>
    </citation>
    <scope>NUCLEOTIDE SEQUENCE [LARGE SCALE GENOMIC DNA]</scope>
    <source>
        <strain evidence="3">cv. 9930</strain>
    </source>
</reference>
<evidence type="ECO:0000313" key="3">
    <source>
        <dbReference type="Proteomes" id="UP000029981"/>
    </source>
</evidence>
<keyword evidence="1" id="KW-0812">Transmembrane</keyword>
<dbReference type="AlphaFoldDB" id="A0A0A0LUY9"/>
<gene>
    <name evidence="2" type="ORF">Csa_1G108290</name>
</gene>
<dbReference type="Gramene" id="KGN64804">
    <property type="protein sequence ID" value="KGN64804"/>
    <property type="gene ID" value="Csa_1G108290"/>
</dbReference>
<dbReference type="EMBL" id="CM002922">
    <property type="protein sequence ID" value="KGN64804.1"/>
    <property type="molecule type" value="Genomic_DNA"/>
</dbReference>
<keyword evidence="3" id="KW-1185">Reference proteome</keyword>
<proteinExistence type="predicted"/>
<reference evidence="2 3" key="3">
    <citation type="journal article" date="2010" name="BMC Genomics">
        <title>Transcriptome sequencing and comparative analysis of cucumber flowers with different sex types.</title>
        <authorList>
            <person name="Guo S."/>
            <person name="Zheng Y."/>
            <person name="Joung J.G."/>
            <person name="Liu S."/>
            <person name="Zhang Z."/>
            <person name="Crasta O.R."/>
            <person name="Sobral B.W."/>
            <person name="Xu Y."/>
            <person name="Huang S."/>
            <person name="Fei Z."/>
        </authorList>
    </citation>
    <scope>NUCLEOTIDE SEQUENCE [LARGE SCALE GENOMIC DNA]</scope>
    <source>
        <strain evidence="3">cv. 9930</strain>
    </source>
</reference>
<evidence type="ECO:0000256" key="1">
    <source>
        <dbReference type="SAM" id="Phobius"/>
    </source>
</evidence>
<protein>
    <submittedName>
        <fullName evidence="2">Uncharacterized protein</fullName>
    </submittedName>
</protein>
<name>A0A0A0LUY9_CUCSA</name>
<accession>A0A0A0LUY9</accession>
<keyword evidence="1" id="KW-1133">Transmembrane helix</keyword>
<reference evidence="2 3" key="4">
    <citation type="journal article" date="2011" name="BMC Genomics">
        <title>RNA-Seq improves annotation of protein-coding genes in the cucumber genome.</title>
        <authorList>
            <person name="Li Z."/>
            <person name="Zhang Z."/>
            <person name="Yan P."/>
            <person name="Huang S."/>
            <person name="Fei Z."/>
            <person name="Lin K."/>
        </authorList>
    </citation>
    <scope>NUCLEOTIDE SEQUENCE [LARGE SCALE GENOMIC DNA]</scope>
    <source>
        <strain evidence="3">cv. 9930</strain>
    </source>
</reference>
<dbReference type="Proteomes" id="UP000029981">
    <property type="component" value="Chromosome 1"/>
</dbReference>
<feature type="transmembrane region" description="Helical" evidence="1">
    <location>
        <begin position="58"/>
        <end position="79"/>
    </location>
</feature>